<sequence length="43" mass="5109">MSNTSSSENKSMVHHHYTFNLKGVIRYVQLQQPQVLTFSYFLF</sequence>
<proteinExistence type="predicted"/>
<dbReference type="Gramene" id="mRNA:HanXRQr2_Chr05g0237541">
    <property type="protein sequence ID" value="mRNA:HanXRQr2_Chr05g0237541"/>
    <property type="gene ID" value="HanXRQr2_Chr05g0237541"/>
</dbReference>
<keyword evidence="2" id="KW-1185">Reference proteome</keyword>
<dbReference type="EMBL" id="MNCJ02000320">
    <property type="protein sequence ID" value="KAF5807787.1"/>
    <property type="molecule type" value="Genomic_DNA"/>
</dbReference>
<comment type="caution">
    <text evidence="1">The sequence shown here is derived from an EMBL/GenBank/DDBJ whole genome shotgun (WGS) entry which is preliminary data.</text>
</comment>
<dbReference type="Proteomes" id="UP000215914">
    <property type="component" value="Unassembled WGS sequence"/>
</dbReference>
<evidence type="ECO:0000313" key="1">
    <source>
        <dbReference type="EMBL" id="KAF5807787.1"/>
    </source>
</evidence>
<evidence type="ECO:0000313" key="2">
    <source>
        <dbReference type="Proteomes" id="UP000215914"/>
    </source>
</evidence>
<gene>
    <name evidence="1" type="ORF">HanXRQr2_Chr05g0237541</name>
</gene>
<protein>
    <submittedName>
        <fullName evidence="1">Uncharacterized protein</fullName>
    </submittedName>
</protein>
<reference evidence="1" key="2">
    <citation type="submission" date="2020-06" db="EMBL/GenBank/DDBJ databases">
        <title>Helianthus annuus Genome sequencing and assembly Release 2.</title>
        <authorList>
            <person name="Gouzy J."/>
            <person name="Langlade N."/>
            <person name="Munos S."/>
        </authorList>
    </citation>
    <scope>NUCLEOTIDE SEQUENCE</scope>
    <source>
        <tissue evidence="1">Leaves</tissue>
    </source>
</reference>
<reference evidence="1" key="1">
    <citation type="journal article" date="2017" name="Nature">
        <title>The sunflower genome provides insights into oil metabolism, flowering and Asterid evolution.</title>
        <authorList>
            <person name="Badouin H."/>
            <person name="Gouzy J."/>
            <person name="Grassa C.J."/>
            <person name="Murat F."/>
            <person name="Staton S.E."/>
            <person name="Cottret L."/>
            <person name="Lelandais-Briere C."/>
            <person name="Owens G.L."/>
            <person name="Carrere S."/>
            <person name="Mayjonade B."/>
            <person name="Legrand L."/>
            <person name="Gill N."/>
            <person name="Kane N.C."/>
            <person name="Bowers J.E."/>
            <person name="Hubner S."/>
            <person name="Bellec A."/>
            <person name="Berard A."/>
            <person name="Berges H."/>
            <person name="Blanchet N."/>
            <person name="Boniface M.C."/>
            <person name="Brunel D."/>
            <person name="Catrice O."/>
            <person name="Chaidir N."/>
            <person name="Claudel C."/>
            <person name="Donnadieu C."/>
            <person name="Faraut T."/>
            <person name="Fievet G."/>
            <person name="Helmstetter N."/>
            <person name="King M."/>
            <person name="Knapp S.J."/>
            <person name="Lai Z."/>
            <person name="Le Paslier M.C."/>
            <person name="Lippi Y."/>
            <person name="Lorenzon L."/>
            <person name="Mandel J.R."/>
            <person name="Marage G."/>
            <person name="Marchand G."/>
            <person name="Marquand E."/>
            <person name="Bret-Mestries E."/>
            <person name="Morien E."/>
            <person name="Nambeesan S."/>
            <person name="Nguyen T."/>
            <person name="Pegot-Espagnet P."/>
            <person name="Pouilly N."/>
            <person name="Raftis F."/>
            <person name="Sallet E."/>
            <person name="Schiex T."/>
            <person name="Thomas J."/>
            <person name="Vandecasteele C."/>
            <person name="Vares D."/>
            <person name="Vear F."/>
            <person name="Vautrin S."/>
            <person name="Crespi M."/>
            <person name="Mangin B."/>
            <person name="Burke J.M."/>
            <person name="Salse J."/>
            <person name="Munos S."/>
            <person name="Vincourt P."/>
            <person name="Rieseberg L.H."/>
            <person name="Langlade N.B."/>
        </authorList>
    </citation>
    <scope>NUCLEOTIDE SEQUENCE</scope>
    <source>
        <tissue evidence="1">Leaves</tissue>
    </source>
</reference>
<dbReference type="AlphaFoldDB" id="A0A9K3NP12"/>
<organism evidence="1 2">
    <name type="scientific">Helianthus annuus</name>
    <name type="common">Common sunflower</name>
    <dbReference type="NCBI Taxonomy" id="4232"/>
    <lineage>
        <taxon>Eukaryota</taxon>
        <taxon>Viridiplantae</taxon>
        <taxon>Streptophyta</taxon>
        <taxon>Embryophyta</taxon>
        <taxon>Tracheophyta</taxon>
        <taxon>Spermatophyta</taxon>
        <taxon>Magnoliopsida</taxon>
        <taxon>eudicotyledons</taxon>
        <taxon>Gunneridae</taxon>
        <taxon>Pentapetalae</taxon>
        <taxon>asterids</taxon>
        <taxon>campanulids</taxon>
        <taxon>Asterales</taxon>
        <taxon>Asteraceae</taxon>
        <taxon>Asteroideae</taxon>
        <taxon>Heliantheae alliance</taxon>
        <taxon>Heliantheae</taxon>
        <taxon>Helianthus</taxon>
    </lineage>
</organism>
<name>A0A9K3NP12_HELAN</name>
<accession>A0A9K3NP12</accession>